<sequence>MLGKGIVEAQHAIGLKYFEGTGVEKDYQKAAEWYEKAAKNRDDRVATNLGNLYRDGLGVLQSTTKAFKLFKFAVECGNTTAMMNLADCYFNASGTGSIVASKEDITEGIKPIIRDYITTK</sequence>
<dbReference type="WBParaSite" id="PS1159_v2.g20626.t1">
    <property type="protein sequence ID" value="PS1159_v2.g20626.t1"/>
    <property type="gene ID" value="PS1159_v2.g20626"/>
</dbReference>
<dbReference type="Proteomes" id="UP000887580">
    <property type="component" value="Unplaced"/>
</dbReference>
<protein>
    <submittedName>
        <fullName evidence="2">Sel1 repeat family protein</fullName>
    </submittedName>
</protein>
<name>A0AC35FT74_9BILA</name>
<accession>A0AC35FT74</accession>
<reference evidence="2" key="1">
    <citation type="submission" date="2022-11" db="UniProtKB">
        <authorList>
            <consortium name="WormBaseParasite"/>
        </authorList>
    </citation>
    <scope>IDENTIFICATION</scope>
</reference>
<proteinExistence type="predicted"/>
<evidence type="ECO:0000313" key="2">
    <source>
        <dbReference type="WBParaSite" id="PS1159_v2.g20626.t1"/>
    </source>
</evidence>
<evidence type="ECO:0000313" key="1">
    <source>
        <dbReference type="Proteomes" id="UP000887580"/>
    </source>
</evidence>
<organism evidence="1 2">
    <name type="scientific">Panagrolaimus sp. PS1159</name>
    <dbReference type="NCBI Taxonomy" id="55785"/>
    <lineage>
        <taxon>Eukaryota</taxon>
        <taxon>Metazoa</taxon>
        <taxon>Ecdysozoa</taxon>
        <taxon>Nematoda</taxon>
        <taxon>Chromadorea</taxon>
        <taxon>Rhabditida</taxon>
        <taxon>Tylenchina</taxon>
        <taxon>Panagrolaimomorpha</taxon>
        <taxon>Panagrolaimoidea</taxon>
        <taxon>Panagrolaimidae</taxon>
        <taxon>Panagrolaimus</taxon>
    </lineage>
</organism>